<proteinExistence type="predicted"/>
<accession>A0ABC8UQ85</accession>
<sequence>LDPETCEEKIKNVRMKLHSLFQEYECFSSSAFATNPTTMRNASSGVYENEVDDEEGFSKKEVKFDTIFDNE</sequence>
<evidence type="ECO:0000313" key="2">
    <source>
        <dbReference type="Proteomes" id="UP001642360"/>
    </source>
</evidence>
<organism evidence="1 2">
    <name type="scientific">Ilex paraguariensis</name>
    <name type="common">yerba mate</name>
    <dbReference type="NCBI Taxonomy" id="185542"/>
    <lineage>
        <taxon>Eukaryota</taxon>
        <taxon>Viridiplantae</taxon>
        <taxon>Streptophyta</taxon>
        <taxon>Embryophyta</taxon>
        <taxon>Tracheophyta</taxon>
        <taxon>Spermatophyta</taxon>
        <taxon>Magnoliopsida</taxon>
        <taxon>eudicotyledons</taxon>
        <taxon>Gunneridae</taxon>
        <taxon>Pentapetalae</taxon>
        <taxon>asterids</taxon>
        <taxon>campanulids</taxon>
        <taxon>Aquifoliales</taxon>
        <taxon>Aquifoliaceae</taxon>
        <taxon>Ilex</taxon>
    </lineage>
</organism>
<dbReference type="EMBL" id="CAUOFW020008558">
    <property type="protein sequence ID" value="CAK9183221.1"/>
    <property type="molecule type" value="Genomic_DNA"/>
</dbReference>
<dbReference type="AlphaFoldDB" id="A0ABC8UQ85"/>
<protein>
    <submittedName>
        <fullName evidence="1">Uncharacterized protein</fullName>
    </submittedName>
</protein>
<feature type="non-terminal residue" evidence="1">
    <location>
        <position position="1"/>
    </location>
</feature>
<keyword evidence="2" id="KW-1185">Reference proteome</keyword>
<reference evidence="1 2" key="1">
    <citation type="submission" date="2024-02" db="EMBL/GenBank/DDBJ databases">
        <authorList>
            <person name="Vignale AGUSTIN F."/>
            <person name="Sosa J E."/>
            <person name="Modenutti C."/>
        </authorList>
    </citation>
    <scope>NUCLEOTIDE SEQUENCE [LARGE SCALE GENOMIC DNA]</scope>
</reference>
<evidence type="ECO:0000313" key="1">
    <source>
        <dbReference type="EMBL" id="CAK9183221.1"/>
    </source>
</evidence>
<dbReference type="Proteomes" id="UP001642360">
    <property type="component" value="Unassembled WGS sequence"/>
</dbReference>
<comment type="caution">
    <text evidence="1">The sequence shown here is derived from an EMBL/GenBank/DDBJ whole genome shotgun (WGS) entry which is preliminary data.</text>
</comment>
<name>A0ABC8UQ85_9AQUA</name>
<gene>
    <name evidence="1" type="ORF">ILEXP_LOCUS53472</name>
</gene>